<protein>
    <recommendedName>
        <fullName evidence="9">Minichromosome loss protein Mcl1 middle region domain-containing protein</fullName>
    </recommendedName>
</protein>
<evidence type="ECO:0000259" key="7">
    <source>
        <dbReference type="Pfam" id="PF20946"/>
    </source>
</evidence>
<dbReference type="AlphaFoldDB" id="A0A7S0UJP5"/>
<reference evidence="8" key="1">
    <citation type="submission" date="2021-01" db="EMBL/GenBank/DDBJ databases">
        <authorList>
            <person name="Corre E."/>
            <person name="Pelletier E."/>
            <person name="Niang G."/>
            <person name="Scheremetjew M."/>
            <person name="Finn R."/>
            <person name="Kale V."/>
            <person name="Holt S."/>
            <person name="Cochrane G."/>
            <person name="Meng A."/>
            <person name="Brown T."/>
            <person name="Cohen L."/>
        </authorList>
    </citation>
    <scope>NUCLEOTIDE SEQUENCE</scope>
    <source>
        <strain evidence="8">UNC1205</strain>
    </source>
</reference>
<dbReference type="GO" id="GO:0003682">
    <property type="term" value="F:chromatin binding"/>
    <property type="evidence" value="ECO:0007669"/>
    <property type="project" value="TreeGrafter"/>
</dbReference>
<dbReference type="PANTHER" id="PTHR19932">
    <property type="entry name" value="WD REPEAT AND HMG-BOX DNA BINDING PROTEIN"/>
    <property type="match status" value="1"/>
</dbReference>
<sequence>MSERTKQAVLRDRRKRAKNSEASKPTGSSIFFYRFHTSTLVNRKNKDWHLILPDGERVLGASCGDGWAAAVTSRQFLRIFSPGGNQNKIVWLKGEPVTMVGRGELLAVFYHESSPLPDKTQQLGYTLWDAANFRVISRGSVSSLSKGSSLSWVGFSNDLSLMVMDNDGMLSMLITTGEASSDGTYIWEWAPVLDTIGLRKSSDDYHWPVTVHNGKLVCIPLKGGNTYPDANRRPVTTTLGLKMPLAKSVVSKNSALEELSVRSNIALSQKKFLRELDCDSEDLEAEYVALCAQVDKVTLRLYSGMVDSGKLESAFDLVSRLHSEKSYEIAIRLADRHYKLADEVERVKKYKFPDDDDVSNEDYTEYDGGTSNVSHDHSEGTQSKQISPDSRRIDKRHNMLGEPERAENKRLRLK</sequence>
<evidence type="ECO:0000256" key="1">
    <source>
        <dbReference type="ARBA" id="ARBA00004123"/>
    </source>
</evidence>
<dbReference type="GO" id="GO:0000278">
    <property type="term" value="P:mitotic cell cycle"/>
    <property type="evidence" value="ECO:0007669"/>
    <property type="project" value="TreeGrafter"/>
</dbReference>
<dbReference type="InterPro" id="IPR022100">
    <property type="entry name" value="WDHD1/CFT4_beta-prop_2nd"/>
</dbReference>
<dbReference type="Pfam" id="PF12341">
    <property type="entry name" value="Mcl1_mid"/>
    <property type="match status" value="1"/>
</dbReference>
<keyword evidence="2" id="KW-0853">WD repeat</keyword>
<organism evidence="8">
    <name type="scientific">Pseudo-nitzschia delicatissima</name>
    <dbReference type="NCBI Taxonomy" id="44447"/>
    <lineage>
        <taxon>Eukaryota</taxon>
        <taxon>Sar</taxon>
        <taxon>Stramenopiles</taxon>
        <taxon>Ochrophyta</taxon>
        <taxon>Bacillariophyta</taxon>
        <taxon>Bacillariophyceae</taxon>
        <taxon>Bacillariophycidae</taxon>
        <taxon>Bacillariales</taxon>
        <taxon>Bacillariaceae</taxon>
        <taxon>Pseudo-nitzschia</taxon>
    </lineage>
</organism>
<keyword evidence="3" id="KW-0677">Repeat</keyword>
<comment type="subcellular location">
    <subcellularLocation>
        <location evidence="1">Nucleus</location>
    </subcellularLocation>
</comment>
<accession>A0A7S0UJP5</accession>
<feature type="domain" description="WDHD1/CFT4 second beta-propeller" evidence="6">
    <location>
        <begin position="23"/>
        <end position="245"/>
    </location>
</feature>
<dbReference type="PANTHER" id="PTHR19932:SF10">
    <property type="entry name" value="WD REPEAT AND HMG-BOX DNA-BINDING PROTEIN 1"/>
    <property type="match status" value="1"/>
</dbReference>
<dbReference type="EMBL" id="HBFL01002570">
    <property type="protein sequence ID" value="CAD8761793.1"/>
    <property type="molecule type" value="Transcribed_RNA"/>
</dbReference>
<gene>
    <name evidence="8" type="ORF">PDEL1432_LOCUS1833</name>
</gene>
<feature type="domain" description="WDHD1/CFT4 helical bundle" evidence="7">
    <location>
        <begin position="255"/>
        <end position="350"/>
    </location>
</feature>
<name>A0A7S0UJP5_9STRA</name>
<evidence type="ECO:0000256" key="3">
    <source>
        <dbReference type="ARBA" id="ARBA00022737"/>
    </source>
</evidence>
<evidence type="ECO:0000256" key="5">
    <source>
        <dbReference type="SAM" id="MobiDB-lite"/>
    </source>
</evidence>
<keyword evidence="4" id="KW-0539">Nucleus</keyword>
<feature type="region of interest" description="Disordered" evidence="5">
    <location>
        <begin position="358"/>
        <end position="414"/>
    </location>
</feature>
<dbReference type="InterPro" id="IPR048591">
    <property type="entry name" value="WDHD1/CFT4_hel"/>
</dbReference>
<feature type="compositionally biased region" description="Basic and acidic residues" evidence="5">
    <location>
        <begin position="1"/>
        <end position="11"/>
    </location>
</feature>
<dbReference type="GO" id="GO:0043596">
    <property type="term" value="C:nuclear replication fork"/>
    <property type="evidence" value="ECO:0007669"/>
    <property type="project" value="TreeGrafter"/>
</dbReference>
<evidence type="ECO:0000259" key="6">
    <source>
        <dbReference type="Pfam" id="PF12341"/>
    </source>
</evidence>
<dbReference type="Pfam" id="PF20946">
    <property type="entry name" value="Ctf4_C"/>
    <property type="match status" value="1"/>
</dbReference>
<dbReference type="GO" id="GO:0006281">
    <property type="term" value="P:DNA repair"/>
    <property type="evidence" value="ECO:0007669"/>
    <property type="project" value="TreeGrafter"/>
</dbReference>
<proteinExistence type="predicted"/>
<evidence type="ECO:0000313" key="8">
    <source>
        <dbReference type="EMBL" id="CAD8761793.1"/>
    </source>
</evidence>
<evidence type="ECO:0000256" key="4">
    <source>
        <dbReference type="ARBA" id="ARBA00023242"/>
    </source>
</evidence>
<feature type="compositionally biased region" description="Basic and acidic residues" evidence="5">
    <location>
        <begin position="389"/>
        <end position="414"/>
    </location>
</feature>
<evidence type="ECO:0000256" key="2">
    <source>
        <dbReference type="ARBA" id="ARBA00022574"/>
    </source>
</evidence>
<feature type="region of interest" description="Disordered" evidence="5">
    <location>
        <begin position="1"/>
        <end position="24"/>
    </location>
</feature>
<dbReference type="GO" id="GO:0006261">
    <property type="term" value="P:DNA-templated DNA replication"/>
    <property type="evidence" value="ECO:0007669"/>
    <property type="project" value="TreeGrafter"/>
</dbReference>
<evidence type="ECO:0008006" key="9">
    <source>
        <dbReference type="Google" id="ProtNLM"/>
    </source>
</evidence>